<gene>
    <name evidence="1" type="ORF">IQ247_27160</name>
</gene>
<dbReference type="AlphaFoldDB" id="A0A8J7F614"/>
<name>A0A8J7F614_9CYAN</name>
<evidence type="ECO:0008006" key="3">
    <source>
        <dbReference type="Google" id="ProtNLM"/>
    </source>
</evidence>
<dbReference type="InterPro" id="IPR010985">
    <property type="entry name" value="Ribbon_hlx_hlx"/>
</dbReference>
<keyword evidence="2" id="KW-1185">Reference proteome</keyword>
<comment type="caution">
    <text evidence="1">The sequence shown here is derived from an EMBL/GenBank/DDBJ whole genome shotgun (WGS) entry which is preliminary data.</text>
</comment>
<protein>
    <recommendedName>
        <fullName evidence="3">CopG-like ribbon-helix-helix domain-containing protein</fullName>
    </recommendedName>
</protein>
<evidence type="ECO:0000313" key="2">
    <source>
        <dbReference type="Proteomes" id="UP000620559"/>
    </source>
</evidence>
<dbReference type="Proteomes" id="UP000620559">
    <property type="component" value="Unassembled WGS sequence"/>
</dbReference>
<sequence length="63" mass="7072">MGATKKAKVMFTCEHEIKEKLTERAKLQNRTVSNLVETLVIDALTSQQEQEYSSTEKNSKGVA</sequence>
<proteinExistence type="predicted"/>
<accession>A0A8J7F614</accession>
<evidence type="ECO:0000313" key="1">
    <source>
        <dbReference type="EMBL" id="MBE9216298.1"/>
    </source>
</evidence>
<reference evidence="1" key="1">
    <citation type="submission" date="2020-10" db="EMBL/GenBank/DDBJ databases">
        <authorList>
            <person name="Castelo-Branco R."/>
            <person name="Eusebio N."/>
            <person name="Adriana R."/>
            <person name="Vieira A."/>
            <person name="Brugerolle De Fraissinette N."/>
            <person name="Rezende De Castro R."/>
            <person name="Schneider M.P."/>
            <person name="Vasconcelos V."/>
            <person name="Leao P.N."/>
        </authorList>
    </citation>
    <scope>NUCLEOTIDE SEQUENCE</scope>
    <source>
        <strain evidence="1">LEGE 06105</strain>
    </source>
</reference>
<dbReference type="SUPFAM" id="SSF47598">
    <property type="entry name" value="Ribbon-helix-helix"/>
    <property type="match status" value="1"/>
</dbReference>
<organism evidence="1 2">
    <name type="scientific">Plectonema cf. radiosum LEGE 06105</name>
    <dbReference type="NCBI Taxonomy" id="945769"/>
    <lineage>
        <taxon>Bacteria</taxon>
        <taxon>Bacillati</taxon>
        <taxon>Cyanobacteriota</taxon>
        <taxon>Cyanophyceae</taxon>
        <taxon>Oscillatoriophycideae</taxon>
        <taxon>Oscillatoriales</taxon>
        <taxon>Microcoleaceae</taxon>
        <taxon>Plectonema</taxon>
    </lineage>
</organism>
<dbReference type="GO" id="GO:0006355">
    <property type="term" value="P:regulation of DNA-templated transcription"/>
    <property type="evidence" value="ECO:0007669"/>
    <property type="project" value="InterPro"/>
</dbReference>
<dbReference type="EMBL" id="JADEWL010000154">
    <property type="protein sequence ID" value="MBE9216298.1"/>
    <property type="molecule type" value="Genomic_DNA"/>
</dbReference>